<dbReference type="InterPro" id="IPR051260">
    <property type="entry name" value="Diverse_substr_monoxygenases"/>
</dbReference>
<keyword evidence="3" id="KW-0560">Oxidoreductase</keyword>
<evidence type="ECO:0000256" key="2">
    <source>
        <dbReference type="ARBA" id="ARBA00022643"/>
    </source>
</evidence>
<sequence>MSKPRKQIILGAYLAGVNHHTVWSDPAAGSQIAFSSFQHLAQTAERGKFDFFFLAEGLALRERFGAFLDTDVVGRPDTLPVLAALAAVTEHLGLVGTVSATFNEPYELARQLASLDHLSDGRVGWNVVTSLDTFTGRNFRRGGFLQAEDRYVRAEEFLDAARALWDSWPADAVAADRDRGRFLRDGQVGRFARHGRQFDIAGRFTVPRSPQGRPVILQAGVSPQGRDFAAAGADAIFSPYHSLPEAQEFYRDITARVAAAGRPPGSVRLLPAALFVLGDTASDARERAREIARAQVSGRTAQILLETVWNRDLSGYDPDGPLPDVEPDTDGPPAIEGRTRRHGDAHATVKAWRELAEANGYSLRELAIHLFARAEFVGTPTQVADRLDEFVQNDGSDGFILGSHLTPTGLDEFVDKVVPLLQERGSLRTEYEGTTLRANLGLPAIPGPAIPEAVGPEPPIPAAAIPAAAIPGAAGPEPARR</sequence>
<proteinExistence type="inferred from homology"/>
<keyword evidence="4 9" id="KW-0503">Monooxygenase</keyword>
<keyword evidence="2 6" id="KW-0288">FMN</keyword>
<name>A0A0S4QWG9_9ACTN</name>
<evidence type="ECO:0000256" key="5">
    <source>
        <dbReference type="ARBA" id="ARBA00033748"/>
    </source>
</evidence>
<protein>
    <submittedName>
        <fullName evidence="9">FMN-dependent oxidoreductase, nitrilotriacetate monooxygenase family</fullName>
    </submittedName>
</protein>
<dbReference type="CDD" id="cd01095">
    <property type="entry name" value="Nitrilotriacetate_monoxgenase"/>
    <property type="match status" value="1"/>
</dbReference>
<keyword evidence="1 6" id="KW-0285">Flavoprotein</keyword>
<feature type="binding site" evidence="6">
    <location>
        <position position="97"/>
    </location>
    <ligand>
        <name>FMN</name>
        <dbReference type="ChEBI" id="CHEBI:58210"/>
    </ligand>
</feature>
<dbReference type="GO" id="GO:0004497">
    <property type="term" value="F:monooxygenase activity"/>
    <property type="evidence" value="ECO:0007669"/>
    <property type="project" value="UniProtKB-KW"/>
</dbReference>
<accession>A0A0S4QWG9</accession>
<reference evidence="10" key="1">
    <citation type="submission" date="2015-11" db="EMBL/GenBank/DDBJ databases">
        <authorList>
            <person name="Varghese N."/>
        </authorList>
    </citation>
    <scope>NUCLEOTIDE SEQUENCE [LARGE SCALE GENOMIC DNA]</scope>
    <source>
        <strain evidence="10">DSM 45899</strain>
    </source>
</reference>
<gene>
    <name evidence="9" type="ORF">Ga0074812_13080</name>
</gene>
<evidence type="ECO:0000313" key="9">
    <source>
        <dbReference type="EMBL" id="CUU59700.1"/>
    </source>
</evidence>
<evidence type="ECO:0000313" key="10">
    <source>
        <dbReference type="Proteomes" id="UP000198802"/>
    </source>
</evidence>
<dbReference type="EMBL" id="FAOZ01000030">
    <property type="protein sequence ID" value="CUU59700.1"/>
    <property type="molecule type" value="Genomic_DNA"/>
</dbReference>
<keyword evidence="10" id="KW-1185">Reference proteome</keyword>
<feature type="domain" description="Luciferase-like" evidence="8">
    <location>
        <begin position="28"/>
        <end position="393"/>
    </location>
</feature>
<comment type="similarity">
    <text evidence="5">Belongs to the NtaA/SnaA/DszA monooxygenase family.</text>
</comment>
<organism evidence="9 10">
    <name type="scientific">Parafrankia irregularis</name>
    <dbReference type="NCBI Taxonomy" id="795642"/>
    <lineage>
        <taxon>Bacteria</taxon>
        <taxon>Bacillati</taxon>
        <taxon>Actinomycetota</taxon>
        <taxon>Actinomycetes</taxon>
        <taxon>Frankiales</taxon>
        <taxon>Frankiaceae</taxon>
        <taxon>Parafrankia</taxon>
    </lineage>
</organism>
<dbReference type="InterPro" id="IPR011251">
    <property type="entry name" value="Luciferase-like_dom"/>
</dbReference>
<dbReference type="Gene3D" id="3.20.20.30">
    <property type="entry name" value="Luciferase-like domain"/>
    <property type="match status" value="1"/>
</dbReference>
<dbReference type="SUPFAM" id="SSF51679">
    <property type="entry name" value="Bacterial luciferase-like"/>
    <property type="match status" value="1"/>
</dbReference>
<evidence type="ECO:0000256" key="6">
    <source>
        <dbReference type="PIRSR" id="PIRSR000337-1"/>
    </source>
</evidence>
<dbReference type="InterPro" id="IPR036661">
    <property type="entry name" value="Luciferase-like_sf"/>
</dbReference>
<evidence type="ECO:0000256" key="1">
    <source>
        <dbReference type="ARBA" id="ARBA00022630"/>
    </source>
</evidence>
<dbReference type="RefSeq" id="WP_091283956.1">
    <property type="nucleotide sequence ID" value="NZ_FAOZ01000030.1"/>
</dbReference>
<feature type="region of interest" description="Disordered" evidence="7">
    <location>
        <begin position="315"/>
        <end position="342"/>
    </location>
</feature>
<dbReference type="PIRSF" id="PIRSF000337">
    <property type="entry name" value="NTA_MOA"/>
    <property type="match status" value="1"/>
</dbReference>
<feature type="binding site" evidence="6">
    <location>
        <position position="222"/>
    </location>
    <ligand>
        <name>FMN</name>
        <dbReference type="ChEBI" id="CHEBI:58210"/>
    </ligand>
</feature>
<evidence type="ECO:0000256" key="7">
    <source>
        <dbReference type="SAM" id="MobiDB-lite"/>
    </source>
</evidence>
<dbReference type="GO" id="GO:0016705">
    <property type="term" value="F:oxidoreductase activity, acting on paired donors, with incorporation or reduction of molecular oxygen"/>
    <property type="evidence" value="ECO:0007669"/>
    <property type="project" value="InterPro"/>
</dbReference>
<evidence type="ECO:0000259" key="8">
    <source>
        <dbReference type="Pfam" id="PF00296"/>
    </source>
</evidence>
<dbReference type="NCBIfam" id="TIGR03860">
    <property type="entry name" value="FMN_nitrolo"/>
    <property type="match status" value="1"/>
</dbReference>
<feature type="binding site" evidence="6">
    <location>
        <position position="151"/>
    </location>
    <ligand>
        <name>FMN</name>
        <dbReference type="ChEBI" id="CHEBI:58210"/>
    </ligand>
</feature>
<evidence type="ECO:0000256" key="3">
    <source>
        <dbReference type="ARBA" id="ARBA00023002"/>
    </source>
</evidence>
<dbReference type="AlphaFoldDB" id="A0A0S4QWG9"/>
<dbReference type="PANTHER" id="PTHR30011">
    <property type="entry name" value="ALKANESULFONATE MONOOXYGENASE-RELATED"/>
    <property type="match status" value="1"/>
</dbReference>
<dbReference type="Proteomes" id="UP000198802">
    <property type="component" value="Unassembled WGS sequence"/>
</dbReference>
<evidence type="ECO:0000256" key="4">
    <source>
        <dbReference type="ARBA" id="ARBA00023033"/>
    </source>
</evidence>
<dbReference type="PANTHER" id="PTHR30011:SF16">
    <property type="entry name" value="C2H2 FINGER DOMAIN TRANSCRIPTION FACTOR (EUROFUNG)-RELATED"/>
    <property type="match status" value="1"/>
</dbReference>
<dbReference type="InterPro" id="IPR016215">
    <property type="entry name" value="NTA_MOA"/>
</dbReference>
<dbReference type="Pfam" id="PF00296">
    <property type="entry name" value="Bac_luciferase"/>
    <property type="match status" value="1"/>
</dbReference>